<feature type="region of interest" description="Disordered" evidence="6">
    <location>
        <begin position="979"/>
        <end position="1011"/>
    </location>
</feature>
<feature type="compositionally biased region" description="Polar residues" evidence="6">
    <location>
        <begin position="1470"/>
        <end position="1501"/>
    </location>
</feature>
<evidence type="ECO:0000256" key="6">
    <source>
        <dbReference type="SAM" id="MobiDB-lite"/>
    </source>
</evidence>
<keyword evidence="3 4" id="KW-0440">LIM domain</keyword>
<dbReference type="EMBL" id="BLKM01008815">
    <property type="protein sequence ID" value="GFG35019.1"/>
    <property type="molecule type" value="Genomic_DNA"/>
</dbReference>
<name>A0A6L2PQZ7_COPFO</name>
<dbReference type="Gene3D" id="2.10.110.10">
    <property type="entry name" value="Cysteine Rich Protein"/>
    <property type="match status" value="1"/>
</dbReference>
<feature type="domain" description="LIM zinc-binding" evidence="7">
    <location>
        <begin position="1585"/>
        <end position="1649"/>
    </location>
</feature>
<dbReference type="GO" id="GO:0046872">
    <property type="term" value="F:metal ion binding"/>
    <property type="evidence" value="ECO:0007669"/>
    <property type="project" value="UniProtKB-KW"/>
</dbReference>
<keyword evidence="9" id="KW-1185">Reference proteome</keyword>
<dbReference type="PROSITE" id="PS00478">
    <property type="entry name" value="LIM_DOMAIN_1"/>
    <property type="match status" value="1"/>
</dbReference>
<feature type="region of interest" description="Disordered" evidence="6">
    <location>
        <begin position="1521"/>
        <end position="1575"/>
    </location>
</feature>
<dbReference type="GO" id="GO:0051496">
    <property type="term" value="P:positive regulation of stress fiber assembly"/>
    <property type="evidence" value="ECO:0007669"/>
    <property type="project" value="TreeGrafter"/>
</dbReference>
<feature type="compositionally biased region" description="Basic and acidic residues" evidence="6">
    <location>
        <begin position="464"/>
        <end position="475"/>
    </location>
</feature>
<proteinExistence type="predicted"/>
<feature type="compositionally biased region" description="Basic and acidic residues" evidence="6">
    <location>
        <begin position="1081"/>
        <end position="1106"/>
    </location>
</feature>
<feature type="compositionally biased region" description="Low complexity" evidence="6">
    <location>
        <begin position="1557"/>
        <end position="1567"/>
    </location>
</feature>
<evidence type="ECO:0000256" key="2">
    <source>
        <dbReference type="ARBA" id="ARBA00022833"/>
    </source>
</evidence>
<dbReference type="GO" id="GO:0001725">
    <property type="term" value="C:stress fiber"/>
    <property type="evidence" value="ECO:0007669"/>
    <property type="project" value="TreeGrafter"/>
</dbReference>
<protein>
    <recommendedName>
        <fullName evidence="7">LIM zinc-binding domain-containing protein</fullName>
    </recommendedName>
</protein>
<keyword evidence="5" id="KW-0175">Coiled coil</keyword>
<feature type="region of interest" description="Disordered" evidence="6">
    <location>
        <begin position="1076"/>
        <end position="1106"/>
    </location>
</feature>
<feature type="non-terminal residue" evidence="8">
    <location>
        <position position="1649"/>
    </location>
</feature>
<evidence type="ECO:0000256" key="1">
    <source>
        <dbReference type="ARBA" id="ARBA00022723"/>
    </source>
</evidence>
<evidence type="ECO:0000256" key="3">
    <source>
        <dbReference type="ARBA" id="ARBA00023038"/>
    </source>
</evidence>
<dbReference type="GO" id="GO:0032034">
    <property type="term" value="F:myosin II head/neck binding"/>
    <property type="evidence" value="ECO:0007669"/>
    <property type="project" value="TreeGrafter"/>
</dbReference>
<dbReference type="InterPro" id="IPR001781">
    <property type="entry name" value="Znf_LIM"/>
</dbReference>
<feature type="region of interest" description="Disordered" evidence="6">
    <location>
        <begin position="176"/>
        <end position="238"/>
    </location>
</feature>
<feature type="region of interest" description="Disordered" evidence="6">
    <location>
        <begin position="358"/>
        <end position="407"/>
    </location>
</feature>
<feature type="compositionally biased region" description="Low complexity" evidence="6">
    <location>
        <begin position="1341"/>
        <end position="1353"/>
    </location>
</feature>
<feature type="compositionally biased region" description="Polar residues" evidence="6">
    <location>
        <begin position="1114"/>
        <end position="1132"/>
    </location>
</feature>
<feature type="compositionally biased region" description="Basic and acidic residues" evidence="6">
    <location>
        <begin position="369"/>
        <end position="394"/>
    </location>
</feature>
<organism evidence="8 9">
    <name type="scientific">Coptotermes formosanus</name>
    <name type="common">Formosan subterranean termite</name>
    <dbReference type="NCBI Taxonomy" id="36987"/>
    <lineage>
        <taxon>Eukaryota</taxon>
        <taxon>Metazoa</taxon>
        <taxon>Ecdysozoa</taxon>
        <taxon>Arthropoda</taxon>
        <taxon>Hexapoda</taxon>
        <taxon>Insecta</taxon>
        <taxon>Pterygota</taxon>
        <taxon>Neoptera</taxon>
        <taxon>Polyneoptera</taxon>
        <taxon>Dictyoptera</taxon>
        <taxon>Blattodea</taxon>
        <taxon>Blattoidea</taxon>
        <taxon>Termitoidae</taxon>
        <taxon>Rhinotermitidae</taxon>
        <taxon>Coptotermes</taxon>
    </lineage>
</organism>
<comment type="caution">
    <text evidence="8">The sequence shown here is derived from an EMBL/GenBank/DDBJ whole genome shotgun (WGS) entry which is preliminary data.</text>
</comment>
<dbReference type="OrthoDB" id="15627at2759"/>
<dbReference type="PANTHER" id="PTHR15551">
    <property type="entry name" value="LIM DOMAIN ONLY 7"/>
    <property type="match status" value="1"/>
</dbReference>
<feature type="region of interest" description="Disordered" evidence="6">
    <location>
        <begin position="1468"/>
        <end position="1505"/>
    </location>
</feature>
<dbReference type="PANTHER" id="PTHR15551:SF3">
    <property type="entry name" value="LIM AND CALPONIN HOMOLOGY DOMAINS-CONTAINING PROTEIN 1"/>
    <property type="match status" value="1"/>
</dbReference>
<feature type="region of interest" description="Disordered" evidence="6">
    <location>
        <begin position="429"/>
        <end position="475"/>
    </location>
</feature>
<dbReference type="Proteomes" id="UP000502823">
    <property type="component" value="Unassembled WGS sequence"/>
</dbReference>
<dbReference type="Pfam" id="PF15949">
    <property type="entry name" value="DUF4757"/>
    <property type="match status" value="1"/>
</dbReference>
<evidence type="ECO:0000313" key="8">
    <source>
        <dbReference type="EMBL" id="GFG35019.1"/>
    </source>
</evidence>
<dbReference type="CDD" id="cd08368">
    <property type="entry name" value="LIM"/>
    <property type="match status" value="1"/>
</dbReference>
<dbReference type="GO" id="GO:0051893">
    <property type="term" value="P:regulation of focal adhesion assembly"/>
    <property type="evidence" value="ECO:0007669"/>
    <property type="project" value="TreeGrafter"/>
</dbReference>
<evidence type="ECO:0000313" key="9">
    <source>
        <dbReference type="Proteomes" id="UP000502823"/>
    </source>
</evidence>
<dbReference type="InParanoid" id="A0A6L2PQZ7"/>
<feature type="coiled-coil region" evidence="5">
    <location>
        <begin position="76"/>
        <end position="106"/>
    </location>
</feature>
<dbReference type="InterPro" id="IPR031865">
    <property type="entry name" value="DUF4757"/>
</dbReference>
<evidence type="ECO:0000256" key="5">
    <source>
        <dbReference type="SAM" id="Coils"/>
    </source>
</evidence>
<keyword evidence="1 4" id="KW-0479">Metal-binding</keyword>
<feature type="compositionally biased region" description="Polar residues" evidence="6">
    <location>
        <begin position="29"/>
        <end position="47"/>
    </location>
</feature>
<evidence type="ECO:0000259" key="7">
    <source>
        <dbReference type="PROSITE" id="PS50023"/>
    </source>
</evidence>
<reference evidence="9" key="1">
    <citation type="submission" date="2020-01" db="EMBL/GenBank/DDBJ databases">
        <title>Draft genome sequence of the Termite Coptotermes fromosanus.</title>
        <authorList>
            <person name="Itakura S."/>
            <person name="Yosikawa Y."/>
            <person name="Umezawa K."/>
        </authorList>
    </citation>
    <scope>NUCLEOTIDE SEQUENCE [LARGE SCALE GENOMIC DNA]</scope>
</reference>
<accession>A0A6L2PQZ7</accession>
<feature type="compositionally biased region" description="Polar residues" evidence="6">
    <location>
        <begin position="261"/>
        <end position="292"/>
    </location>
</feature>
<keyword evidence="2 4" id="KW-0862">Zinc</keyword>
<feature type="region of interest" description="Disordered" evidence="6">
    <location>
        <begin position="1114"/>
        <end position="1133"/>
    </location>
</feature>
<feature type="region of interest" description="Disordered" evidence="6">
    <location>
        <begin position="1185"/>
        <end position="1209"/>
    </location>
</feature>
<dbReference type="PROSITE" id="PS50023">
    <property type="entry name" value="LIM_DOMAIN_2"/>
    <property type="match status" value="1"/>
</dbReference>
<feature type="region of interest" description="Disordered" evidence="6">
    <location>
        <begin position="1232"/>
        <end position="1255"/>
    </location>
</feature>
<gene>
    <name evidence="8" type="ORF">Cfor_08501</name>
</gene>
<feature type="region of interest" description="Disordered" evidence="6">
    <location>
        <begin position="259"/>
        <end position="310"/>
    </location>
</feature>
<sequence length="1649" mass="184964">MPGSMRRFSGTLENPPPRGDATDRRHSNASDTSLPDTSHLSQESTEYIPTRITKVAAPKPAANPLQFIKVGPASLYKSAQEQLKKVEEIKKVTKEVRDEAEDWQSNLDNWKISRRKRQEHIIERVVEVKKFEMEDYDRNRRRSKTFSEMMEERNSRGRKANLVLYTDDDANDLSDLGIGASGKSNTSEDYEHDVYQKNEEEEEEAERCLHVNQNGKQGKNGHCDDGSSVTTVSSPEPEEYTYERAIQGYVNFAETRVKSRTPVTRSNLNNSRNQLDTSNSSESGTAKLSNGHSAKGLPSPPHTPRRQSGAKIEEKLSALEKRRNSSTEINNSVNSDKKVPVAKGDVLKRREMFERACELSEQISKPARRLSEDNQERLPHSENKGEAVSVKERASQMSSENINRKDSALLRHRFSNGDVSSAVSVQERLSQLGKQGEEKDQVSEDLSQSVKKRLSNLDSAYNKGDSRNITPDKDNTFETKLANFSTEESVLNGIGDVKGLAVGSVRSSSPEEDVLYETKRQQFHRSLDSLDVEGSSDVGNDSFGRVQSLEDLDCCSHARNYPASASSTEILVFSSQSGDTDRDDSGIHTADVSCSVSQADEPVDDGEIVATINSVVPRLETSSTGVDVYHLEVEIVNQKHVGRTVIDQKRPVAEPSDNVAVAPLDMATAFLDVRENLGSPLVVEAETSMPQTPETRNNPVSPQFDMHSLMIVVEKNENVLFSHYIGASIISAEFSSVEGESTIDIPNSCKQNDTTNLTCLQIVLPQLSEQTYEAVETHTISSYTHFLTKCFVCMALMQNKDSVPSQGKASVKDKRKTVVEVCEKMIFDGHGIIGGVQSPPPTPYIEVPNTRLIPFQEPEQQKQETMLLNDRVESEEHVYTESYNIQQAPSDAMVLNVNMESITQEENNVLKSCNNVQQLPSSENFAQNVPSDVKEEEKSLPVQNSLPVDDTEDVFLHISASQIPPLNLSSDVEIVSGLSFPLGPPTSTEPPKEKPPPPPTEVSDDELSPVTNLKRVDSTKRIKKEIWRKRYDFLGIEGGNDDTYLEPELKVAPPPDMTTFLVEERRSEQQLYRQSICSETDSNHGETTESRDSGVELDRAHSDDWPGKLTPQVLSAQHSRQNSDIYGTASVTSEEDEITKKEREIIEILEKEEQWRYSNNTNSGGKDIGEKLAVKLHQLELENMRLERERSEEESKRQMKENASREEDLRLRVKEQELKQQEVNEALQAERERLQRESEELQRQKETLQRHESQQLRHSHSQMQQLWGSTTTLPQQWSNETTGLLPTHLSLQDISRVRTGNTNSYNPQTSPMAQSSAPLNYRLSLPDLQQEEQLQSQQLLLRPSSMISTTTRRPPAPIPPAKPLRAVSQEQRERENSIRSSRMPSADSVPQHVESTHIHHSSVPAHTGAQPLSRQTLQALSAVPRSRFISNDMWMQAKKKPENQRSGGRESTYNYQHWLIQEAEHRRITEQQQRTAVSPRKTSPSHLYPNTPSWNTPQSQPRQEKPLPDAIIQTLTQRVQNRVGMLDSKSSAPGRRRLEDGSCRDLQPQTPAAGHIPNNGSSPSSNSATACGDPQEKMLSVSGKKKCSHCAEELGRGAAMIIESLRLFYHIDCFKCCVCHVQLGDGLMGTDVRVRNNKLHCHNCYSSDD</sequence>
<dbReference type="SMART" id="SM00132">
    <property type="entry name" value="LIM"/>
    <property type="match status" value="1"/>
</dbReference>
<feature type="region of interest" description="Disordered" evidence="6">
    <location>
        <begin position="1341"/>
        <end position="1410"/>
    </location>
</feature>
<dbReference type="Pfam" id="PF00412">
    <property type="entry name" value="LIM"/>
    <property type="match status" value="1"/>
</dbReference>
<feature type="region of interest" description="Disordered" evidence="6">
    <location>
        <begin position="1"/>
        <end position="47"/>
    </location>
</feature>
<evidence type="ECO:0000256" key="4">
    <source>
        <dbReference type="PROSITE-ProRule" id="PRU00125"/>
    </source>
</evidence>